<protein>
    <submittedName>
        <fullName evidence="1">Transketolase family protein</fullName>
    </submittedName>
</protein>
<accession>A0ABU4WBU5</accession>
<sequence length="34" mass="3800">GIYDVFGQSGKAEELLEKYELTATKLISVIKENL</sequence>
<keyword evidence="2" id="KW-1185">Reference proteome</keyword>
<dbReference type="EMBL" id="JAVIKH010000017">
    <property type="protein sequence ID" value="MDX8337004.1"/>
    <property type="molecule type" value="Genomic_DNA"/>
</dbReference>
<dbReference type="SUPFAM" id="SSF52922">
    <property type="entry name" value="TK C-terminal domain-like"/>
    <property type="match status" value="1"/>
</dbReference>
<evidence type="ECO:0000313" key="1">
    <source>
        <dbReference type="EMBL" id="MDX8337004.1"/>
    </source>
</evidence>
<proteinExistence type="predicted"/>
<dbReference type="Gene3D" id="3.40.50.920">
    <property type="match status" value="1"/>
</dbReference>
<evidence type="ECO:0000313" key="2">
    <source>
        <dbReference type="Proteomes" id="UP001279681"/>
    </source>
</evidence>
<name>A0ABU4WBU5_9FUSO</name>
<reference evidence="2" key="1">
    <citation type="submission" date="2023-07" db="EMBL/GenBank/DDBJ databases">
        <authorList>
            <person name="Colorado M.A."/>
            <person name="Villamil L.M."/>
            <person name="Melo J.F."/>
            <person name="Rodriguez J.A."/>
            <person name="Ruiz R.Y."/>
        </authorList>
    </citation>
    <scope>NUCLEOTIDE SEQUENCE [LARGE SCALE GENOMIC DNA]</scope>
    <source>
        <strain evidence="2">C33</strain>
    </source>
</reference>
<gene>
    <name evidence="1" type="ORF">RFV38_10930</name>
</gene>
<feature type="non-terminal residue" evidence="1">
    <location>
        <position position="1"/>
    </location>
</feature>
<dbReference type="Proteomes" id="UP001279681">
    <property type="component" value="Unassembled WGS sequence"/>
</dbReference>
<dbReference type="InterPro" id="IPR009014">
    <property type="entry name" value="Transketo_C/PFOR_II"/>
</dbReference>
<comment type="caution">
    <text evidence="1">The sequence shown here is derived from an EMBL/GenBank/DDBJ whole genome shotgun (WGS) entry which is preliminary data.</text>
</comment>
<organism evidence="1 2">
    <name type="scientific">Candidatus Cetobacterium colombiensis</name>
    <dbReference type="NCBI Taxonomy" id="3073100"/>
    <lineage>
        <taxon>Bacteria</taxon>
        <taxon>Fusobacteriati</taxon>
        <taxon>Fusobacteriota</taxon>
        <taxon>Fusobacteriia</taxon>
        <taxon>Fusobacteriales</taxon>
        <taxon>Fusobacteriaceae</taxon>
        <taxon>Cetobacterium</taxon>
    </lineage>
</organism>